<dbReference type="Proteomes" id="UP001325680">
    <property type="component" value="Chromosome"/>
</dbReference>
<dbReference type="Pfam" id="PF20683">
    <property type="entry name" value="DUF6819"/>
    <property type="match status" value="1"/>
</dbReference>
<feature type="domain" description="DUF4954" evidence="1">
    <location>
        <begin position="41"/>
        <end position="483"/>
    </location>
</feature>
<gene>
    <name evidence="3" type="ORF">U0035_04010</name>
</gene>
<accession>A0ABZ0W840</accession>
<feature type="domain" description="DUF6819" evidence="2">
    <location>
        <begin position="574"/>
        <end position="719"/>
    </location>
</feature>
<protein>
    <submittedName>
        <fullName evidence="3">DUF4954 family protein</fullName>
    </submittedName>
</protein>
<dbReference type="Pfam" id="PF16314">
    <property type="entry name" value="DUF4954"/>
    <property type="match status" value="1"/>
</dbReference>
<evidence type="ECO:0000259" key="1">
    <source>
        <dbReference type="Pfam" id="PF16314"/>
    </source>
</evidence>
<sequence>MNQIKKHKADQLGYNFIPATFLPEGENEYYLRFQQNPANDYRPLTKQEITILQSNRNRSGNWDDVLVRDGIDIHLIEECTFYGLVRIGKLEQFFLEFSEVKFPVGLYHSQIVSCDIGDNVSISNVKFLGHYIIDDDVIIANVNEMSCTSHAKFGNGILKEGEHENVRIWMELCNENGGRKVLPFDGMLAGDAWLWTKYRGDQKLMQAFQQFTEKKFDATHGYYGTVGKRTVIKNTHIIKDVKIGTDAYVKGANKLKNLTINSNEKAKSQIGEGCEMVNGIMGVGSRAFYGVKAVRFILSPFSQVKYGARLINSYLGENATVSCCEVLNSLIFPAHEQHHNNSFLCAALVMGQSNMAAGATIGSNHNSRGADGELQAGRGFWPGLCVSLKHNSRFASFAMIAKGNYPAELDIPFPFALISNEESSNKLVIMPAYWFLYNMYAIQRNERKFEERDKRINKEQQLEFNCLAPDTANEIYKSLELLELFTGKAFYRDHEMIGSDTEFMIKGKSLLEHNSPIVTKLNVVASGFENSKREVQITKVQQAYNVYKRMLLFYAGSEMIKYISENNYDSFFEQLHNNRLTGYLQEWVNVGGQLIAKDQLDNLLDGIRTGNITGWDHIHQFYKEQGKQYRIQRMLHAFSLLMKIETVPYEKIDINYLKNLFHQTLETKKWITQSVYSSKEKDYKNTFKNMVYDTKEEMESVLGSFENNTFIIQQNEELSVFTEQVKTLL</sequence>
<keyword evidence="4" id="KW-1185">Reference proteome</keyword>
<name>A0ABZ0W840_9BACT</name>
<proteinExistence type="predicted"/>
<evidence type="ECO:0000313" key="4">
    <source>
        <dbReference type="Proteomes" id="UP001325680"/>
    </source>
</evidence>
<dbReference type="RefSeq" id="WP_114792848.1">
    <property type="nucleotide sequence ID" value="NZ_CP139960.1"/>
</dbReference>
<evidence type="ECO:0000313" key="3">
    <source>
        <dbReference type="EMBL" id="WQD39316.1"/>
    </source>
</evidence>
<dbReference type="InterPro" id="IPR049208">
    <property type="entry name" value="DUF6819"/>
</dbReference>
<evidence type="ECO:0000259" key="2">
    <source>
        <dbReference type="Pfam" id="PF20683"/>
    </source>
</evidence>
<organism evidence="3 4">
    <name type="scientific">Niabella yanshanensis</name>
    <dbReference type="NCBI Taxonomy" id="577386"/>
    <lineage>
        <taxon>Bacteria</taxon>
        <taxon>Pseudomonadati</taxon>
        <taxon>Bacteroidota</taxon>
        <taxon>Chitinophagia</taxon>
        <taxon>Chitinophagales</taxon>
        <taxon>Chitinophagaceae</taxon>
        <taxon>Niabella</taxon>
    </lineage>
</organism>
<dbReference type="InterPro" id="IPR032533">
    <property type="entry name" value="DUF4954"/>
</dbReference>
<reference evidence="3 4" key="1">
    <citation type="submission" date="2023-12" db="EMBL/GenBank/DDBJ databases">
        <title>Genome sequencing and assembly of bacterial species from a model synthetic community.</title>
        <authorList>
            <person name="Hogle S.L."/>
        </authorList>
    </citation>
    <scope>NUCLEOTIDE SEQUENCE [LARGE SCALE GENOMIC DNA]</scope>
    <source>
        <strain evidence="3 4">HAMBI_3031</strain>
    </source>
</reference>
<dbReference type="EMBL" id="CP139960">
    <property type="protein sequence ID" value="WQD39316.1"/>
    <property type="molecule type" value="Genomic_DNA"/>
</dbReference>